<sequence length="157" mass="18334">MSWYVLYTKPRAEKRVAKNLESAKIEIYCPIVTEVRQWSDRKKKVEVPLFTSYVFVKLKDKERQKVFEFPDVIRYLYWLGKPAVVRDHEIETIKNWLDTDNYDDFVIKNLSPGDRVKITSGALKDQDGIIRHIGTKRLSLVLTEAGCTVSVKLKEVV</sequence>
<dbReference type="SUPFAM" id="SSF82679">
    <property type="entry name" value="N-utilization substance G protein NusG, N-terminal domain"/>
    <property type="match status" value="1"/>
</dbReference>
<evidence type="ECO:0000313" key="6">
    <source>
        <dbReference type="Proteomes" id="UP001179363"/>
    </source>
</evidence>
<gene>
    <name evidence="5" type="ORF">L1I30_10825</name>
</gene>
<reference evidence="5" key="1">
    <citation type="submission" date="2022-01" db="EMBL/GenBank/DDBJ databases">
        <title>Gillisia lutea sp. nov., isolated from marine plastic residues from the Malvarosa beach (Valencia, Spain).</title>
        <authorList>
            <person name="Vidal-Verdu A."/>
            <person name="Molina-Menor E."/>
            <person name="Satari L."/>
            <person name="Pascual J."/>
            <person name="Pereto J."/>
            <person name="Porcar M."/>
        </authorList>
    </citation>
    <scope>NUCLEOTIDE SEQUENCE</scope>
    <source>
        <strain evidence="5">M10.2A</strain>
    </source>
</reference>
<dbReference type="Proteomes" id="UP001179363">
    <property type="component" value="Unassembled WGS sequence"/>
</dbReference>
<dbReference type="SMART" id="SM00738">
    <property type="entry name" value="NGN"/>
    <property type="match status" value="1"/>
</dbReference>
<keyword evidence="2" id="KW-0805">Transcription regulation</keyword>
<organism evidence="5 6">
    <name type="scientific">Gillisia lutea</name>
    <dbReference type="NCBI Taxonomy" id="2909668"/>
    <lineage>
        <taxon>Bacteria</taxon>
        <taxon>Pseudomonadati</taxon>
        <taxon>Bacteroidota</taxon>
        <taxon>Flavobacteriia</taxon>
        <taxon>Flavobacteriales</taxon>
        <taxon>Flavobacteriaceae</taxon>
        <taxon>Gillisia</taxon>
    </lineage>
</organism>
<evidence type="ECO:0000256" key="3">
    <source>
        <dbReference type="ARBA" id="ARBA00023163"/>
    </source>
</evidence>
<dbReference type="NCBIfam" id="NF033644">
    <property type="entry name" value="antiterm_UpxY"/>
    <property type="match status" value="1"/>
</dbReference>
<accession>A0ABS9EH01</accession>
<evidence type="ECO:0000256" key="2">
    <source>
        <dbReference type="ARBA" id="ARBA00023015"/>
    </source>
</evidence>
<keyword evidence="1" id="KW-0889">Transcription antitermination</keyword>
<dbReference type="PANTHER" id="PTHR30265">
    <property type="entry name" value="RHO-INTERACTING TRANSCRIPTION TERMINATION FACTOR NUSG"/>
    <property type="match status" value="1"/>
</dbReference>
<evidence type="ECO:0000256" key="1">
    <source>
        <dbReference type="ARBA" id="ARBA00022814"/>
    </source>
</evidence>
<dbReference type="RefSeq" id="WP_236134309.1">
    <property type="nucleotide sequence ID" value="NZ_JAKGTH010000009.1"/>
</dbReference>
<dbReference type="InterPro" id="IPR043425">
    <property type="entry name" value="NusG-like"/>
</dbReference>
<feature type="domain" description="NusG-like N-terminal" evidence="4">
    <location>
        <begin position="1"/>
        <end position="97"/>
    </location>
</feature>
<dbReference type="Pfam" id="PF02357">
    <property type="entry name" value="NusG"/>
    <property type="match status" value="1"/>
</dbReference>
<evidence type="ECO:0000313" key="5">
    <source>
        <dbReference type="EMBL" id="MCF4102162.1"/>
    </source>
</evidence>
<keyword evidence="3" id="KW-0804">Transcription</keyword>
<keyword evidence="6" id="KW-1185">Reference proteome</keyword>
<dbReference type="InterPro" id="IPR036735">
    <property type="entry name" value="NGN_dom_sf"/>
</dbReference>
<evidence type="ECO:0000259" key="4">
    <source>
        <dbReference type="SMART" id="SM00738"/>
    </source>
</evidence>
<proteinExistence type="predicted"/>
<dbReference type="CDD" id="cd09895">
    <property type="entry name" value="NGN_SP_UpxY"/>
    <property type="match status" value="1"/>
</dbReference>
<dbReference type="Gene3D" id="3.30.70.940">
    <property type="entry name" value="NusG, N-terminal domain"/>
    <property type="match status" value="1"/>
</dbReference>
<protein>
    <submittedName>
        <fullName evidence="5">UpxY family transcription antiterminator</fullName>
    </submittedName>
</protein>
<dbReference type="PANTHER" id="PTHR30265:SF4">
    <property type="entry name" value="KOW MOTIF FAMILY PROTEIN, EXPRESSED"/>
    <property type="match status" value="1"/>
</dbReference>
<name>A0ABS9EH01_9FLAO</name>
<dbReference type="EMBL" id="JAKGTH010000009">
    <property type="protein sequence ID" value="MCF4102162.1"/>
    <property type="molecule type" value="Genomic_DNA"/>
</dbReference>
<comment type="caution">
    <text evidence="5">The sequence shown here is derived from an EMBL/GenBank/DDBJ whole genome shotgun (WGS) entry which is preliminary data.</text>
</comment>
<dbReference type="InterPro" id="IPR006645">
    <property type="entry name" value="NGN-like_dom"/>
</dbReference>